<dbReference type="PRINTS" id="PR00598">
    <property type="entry name" value="HTHMARR"/>
</dbReference>
<dbReference type="AlphaFoldDB" id="A0A3E2DE14"/>
<dbReference type="PANTHER" id="PTHR33164">
    <property type="entry name" value="TRANSCRIPTIONAL REGULATOR, MARR FAMILY"/>
    <property type="match status" value="1"/>
</dbReference>
<keyword evidence="5" id="KW-0804">Transcription</keyword>
<proteinExistence type="predicted"/>
<comment type="subcellular location">
    <subcellularLocation>
        <location evidence="1">Cytoplasm</location>
    </subcellularLocation>
</comment>
<dbReference type="GO" id="GO:0003700">
    <property type="term" value="F:DNA-binding transcription factor activity"/>
    <property type="evidence" value="ECO:0007669"/>
    <property type="project" value="InterPro"/>
</dbReference>
<protein>
    <submittedName>
        <fullName evidence="7">MarR family transcriptional regulator</fullName>
    </submittedName>
</protein>
<feature type="domain" description="HTH marR-type" evidence="6">
    <location>
        <begin position="9"/>
        <end position="143"/>
    </location>
</feature>
<dbReference type="InterPro" id="IPR000835">
    <property type="entry name" value="HTH_MarR-typ"/>
</dbReference>
<evidence type="ECO:0000256" key="2">
    <source>
        <dbReference type="ARBA" id="ARBA00022490"/>
    </source>
</evidence>
<dbReference type="RefSeq" id="WP_065673879.1">
    <property type="nucleotide sequence ID" value="NZ_JAQDJS010000006.1"/>
</dbReference>
<dbReference type="Pfam" id="PF22381">
    <property type="entry name" value="Staph_reg_Sar_Rot"/>
    <property type="match status" value="1"/>
</dbReference>
<keyword evidence="2" id="KW-0963">Cytoplasm</keyword>
<dbReference type="Proteomes" id="UP000259211">
    <property type="component" value="Unassembled WGS sequence"/>
</dbReference>
<reference evidence="7 8" key="1">
    <citation type="submission" date="2017-07" db="EMBL/GenBank/DDBJ databases">
        <authorList>
            <person name="Sun Z.S."/>
            <person name="Albrecht U."/>
            <person name="Echele G."/>
            <person name="Lee C.C."/>
        </authorList>
    </citation>
    <scope>NUCLEOTIDE SEQUENCE [LARGE SCALE GENOMIC DNA]</scope>
    <source>
        <strain evidence="7 8">P16-029</strain>
    </source>
</reference>
<dbReference type="GO" id="GO:0006950">
    <property type="term" value="P:response to stress"/>
    <property type="evidence" value="ECO:0007669"/>
    <property type="project" value="TreeGrafter"/>
</dbReference>
<dbReference type="GO" id="GO:0005737">
    <property type="term" value="C:cytoplasm"/>
    <property type="evidence" value="ECO:0007669"/>
    <property type="project" value="UniProtKB-SubCell"/>
</dbReference>
<dbReference type="InterPro" id="IPR036390">
    <property type="entry name" value="WH_DNA-bd_sf"/>
</dbReference>
<gene>
    <name evidence="7" type="ORF">CHT91_08285</name>
</gene>
<evidence type="ECO:0000256" key="3">
    <source>
        <dbReference type="ARBA" id="ARBA00023015"/>
    </source>
</evidence>
<dbReference type="SMART" id="SM00347">
    <property type="entry name" value="HTH_MARR"/>
    <property type="match status" value="1"/>
</dbReference>
<dbReference type="SUPFAM" id="SSF46785">
    <property type="entry name" value="Winged helix' DNA-binding domain"/>
    <property type="match status" value="1"/>
</dbReference>
<evidence type="ECO:0000256" key="4">
    <source>
        <dbReference type="ARBA" id="ARBA00023125"/>
    </source>
</evidence>
<name>A0A3E2DE14_9ACTN</name>
<evidence type="ECO:0000256" key="5">
    <source>
        <dbReference type="ARBA" id="ARBA00023163"/>
    </source>
</evidence>
<evidence type="ECO:0000259" key="6">
    <source>
        <dbReference type="PROSITE" id="PS50995"/>
    </source>
</evidence>
<dbReference type="InterPro" id="IPR055166">
    <property type="entry name" value="Transc_reg_Sar_Rot_HTH"/>
</dbReference>
<keyword evidence="3" id="KW-0805">Transcription regulation</keyword>
<evidence type="ECO:0000313" key="8">
    <source>
        <dbReference type="Proteomes" id="UP000259211"/>
    </source>
</evidence>
<sequence length="143" mass="16344">MSDPTLDLDHQLCFSLYRASRAVTRAYRPLLEGIDLTYPQYLVMLVLWRADEPVGVNDIGARLHLDSGTLTPLLRRLEQAGFITRKWSDNDERRRLISLTQEGRSLRVRAARVPEQVLALYPAPPEQLAQVKAFLDDLSTQLE</sequence>
<dbReference type="PANTHER" id="PTHR33164:SF5">
    <property type="entry name" value="ORGANIC HYDROPEROXIDE RESISTANCE TRANSCRIPTIONAL REGULATOR"/>
    <property type="match status" value="1"/>
</dbReference>
<dbReference type="Gene3D" id="1.10.10.10">
    <property type="entry name" value="Winged helix-like DNA-binding domain superfamily/Winged helix DNA-binding domain"/>
    <property type="match status" value="1"/>
</dbReference>
<dbReference type="FunFam" id="1.10.10.10:FF:000163">
    <property type="entry name" value="MarR family transcriptional regulator"/>
    <property type="match status" value="1"/>
</dbReference>
<dbReference type="InterPro" id="IPR039422">
    <property type="entry name" value="MarR/SlyA-like"/>
</dbReference>
<evidence type="ECO:0000256" key="1">
    <source>
        <dbReference type="ARBA" id="ARBA00004496"/>
    </source>
</evidence>
<keyword evidence="4" id="KW-0238">DNA-binding</keyword>
<dbReference type="InterPro" id="IPR036388">
    <property type="entry name" value="WH-like_DNA-bd_sf"/>
</dbReference>
<evidence type="ECO:0000313" key="7">
    <source>
        <dbReference type="EMBL" id="RFT43588.1"/>
    </source>
</evidence>
<comment type="caution">
    <text evidence="7">The sequence shown here is derived from an EMBL/GenBank/DDBJ whole genome shotgun (WGS) entry which is preliminary data.</text>
</comment>
<organism evidence="7 8">
    <name type="scientific">Cutibacterium avidum</name>
    <dbReference type="NCBI Taxonomy" id="33010"/>
    <lineage>
        <taxon>Bacteria</taxon>
        <taxon>Bacillati</taxon>
        <taxon>Actinomycetota</taxon>
        <taxon>Actinomycetes</taxon>
        <taxon>Propionibacteriales</taxon>
        <taxon>Propionibacteriaceae</taxon>
        <taxon>Cutibacterium</taxon>
    </lineage>
</organism>
<dbReference type="EMBL" id="NOWI01000007">
    <property type="protein sequence ID" value="RFT43588.1"/>
    <property type="molecule type" value="Genomic_DNA"/>
</dbReference>
<dbReference type="PROSITE" id="PS50995">
    <property type="entry name" value="HTH_MARR_2"/>
    <property type="match status" value="1"/>
</dbReference>
<accession>A0A3E2DE14</accession>
<dbReference type="GO" id="GO:0003677">
    <property type="term" value="F:DNA binding"/>
    <property type="evidence" value="ECO:0007669"/>
    <property type="project" value="UniProtKB-KW"/>
</dbReference>